<sequence>MKLVKGYCIRKWEETNSQLKLKLKVKRHLLRAVLYTSERSAHTKVMLHFSNLSCMCMCDSIEIVICVIISSPCMLDMAAASVSEDSLRCPICLSVFTKPVTIPCGHNFCLDCITEYWSTLSVLQCPLCKETFYTRPLLRVNPVIAEMAEKVKNSVQEMFLSSAERAGTEDVLCSMCAASQVRALKSCLMCLVSYCQTHLEPHQRISALKKHKLIDPVKNLESRVCQHHSEPLELIYRLDQMFLCRSCKCGDHKKHKTVSLEDEAEMRKTQLRLENNSMDQMIQEHEQKIQEVQQSVKTSRSKAEEALLYSRKVTTTLVQHIKTEFTRLSEAIEFEQKINETEAESFINELQGEITHMKKKKLQLHEASLIRDPFSFLENVLPLTYNKPQLKDWSAVTVTSDQFMIQETLAELETAVREEVSMLREINFRDGKQQHRMAQMDLSKILKKHELRSEQQEDELSSLTDKYRTHNIHCKKDSIEKQNMLCSFSDRTLYIYICKKTKTTPSTPLRAVYPSSSGPLPEAWELEGPAQYLSCSQDCALLDRDLRCCSRDLLEPLA</sequence>
<reference evidence="7" key="2">
    <citation type="submission" date="2025-09" db="UniProtKB">
        <authorList>
            <consortium name="Ensembl"/>
        </authorList>
    </citation>
    <scope>IDENTIFICATION</scope>
</reference>
<dbReference type="OMA" id="SHEHRIC"/>
<dbReference type="Gene3D" id="3.30.40.10">
    <property type="entry name" value="Zinc/RING finger domain, C3HC4 (zinc finger)"/>
    <property type="match status" value="1"/>
</dbReference>
<dbReference type="Pfam" id="PF00643">
    <property type="entry name" value="zf-B_box"/>
    <property type="match status" value="1"/>
</dbReference>
<dbReference type="Ensembl" id="ENSONIT00000036829.1">
    <property type="protein sequence ID" value="ENSONIP00000031616.1"/>
    <property type="gene ID" value="ENSONIG00000039716.1"/>
</dbReference>
<keyword evidence="2 4" id="KW-0863">Zinc-finger</keyword>
<feature type="domain" description="RING-type" evidence="6">
    <location>
        <begin position="89"/>
        <end position="129"/>
    </location>
</feature>
<dbReference type="InterPro" id="IPR000315">
    <property type="entry name" value="Znf_B-box"/>
</dbReference>
<evidence type="ECO:0000313" key="7">
    <source>
        <dbReference type="Ensembl" id="ENSONIP00000031616.1"/>
    </source>
</evidence>
<protein>
    <recommendedName>
        <fullName evidence="6">RING-type domain-containing protein</fullName>
    </recommendedName>
</protein>
<dbReference type="SUPFAM" id="SSF57845">
    <property type="entry name" value="B-box zinc-binding domain"/>
    <property type="match status" value="1"/>
</dbReference>
<dbReference type="GO" id="GO:0008270">
    <property type="term" value="F:zinc ion binding"/>
    <property type="evidence" value="ECO:0007669"/>
    <property type="project" value="UniProtKB-KW"/>
</dbReference>
<keyword evidence="1" id="KW-0479">Metal-binding</keyword>
<evidence type="ECO:0000256" key="2">
    <source>
        <dbReference type="ARBA" id="ARBA00022771"/>
    </source>
</evidence>
<evidence type="ECO:0000256" key="3">
    <source>
        <dbReference type="ARBA" id="ARBA00022833"/>
    </source>
</evidence>
<dbReference type="SUPFAM" id="SSF57850">
    <property type="entry name" value="RING/U-box"/>
    <property type="match status" value="1"/>
</dbReference>
<dbReference type="PANTHER" id="PTHR25465:SF32">
    <property type="entry name" value="BLOODTHIRSTY-RELATED GENE FAMILY, MEMBER 16 ISOFORM X1-RELATED"/>
    <property type="match status" value="1"/>
</dbReference>
<dbReference type="PANTHER" id="PTHR25465">
    <property type="entry name" value="B-BOX DOMAIN CONTAINING"/>
    <property type="match status" value="1"/>
</dbReference>
<dbReference type="GeneTree" id="ENSGT01040000240385"/>
<keyword evidence="3" id="KW-0862">Zinc</keyword>
<evidence type="ECO:0000256" key="4">
    <source>
        <dbReference type="PROSITE-ProRule" id="PRU00175"/>
    </source>
</evidence>
<dbReference type="Pfam" id="PF25600">
    <property type="entry name" value="TRIM_CC"/>
    <property type="match status" value="1"/>
</dbReference>
<dbReference type="InterPro" id="IPR058030">
    <property type="entry name" value="TRIM8/14/16/25/29/45/65_CC"/>
</dbReference>
<dbReference type="AlphaFoldDB" id="A0A669B824"/>
<dbReference type="PROSITE" id="PS00518">
    <property type="entry name" value="ZF_RING_1"/>
    <property type="match status" value="1"/>
</dbReference>
<dbReference type="Gene3D" id="4.10.830.40">
    <property type="match status" value="1"/>
</dbReference>
<reference evidence="7" key="1">
    <citation type="submission" date="2025-08" db="UniProtKB">
        <authorList>
            <consortium name="Ensembl"/>
        </authorList>
    </citation>
    <scope>IDENTIFICATION</scope>
</reference>
<feature type="coiled-coil region" evidence="5">
    <location>
        <begin position="268"/>
        <end position="302"/>
    </location>
</feature>
<evidence type="ECO:0000256" key="1">
    <source>
        <dbReference type="ARBA" id="ARBA00022723"/>
    </source>
</evidence>
<evidence type="ECO:0000256" key="5">
    <source>
        <dbReference type="SAM" id="Coils"/>
    </source>
</evidence>
<name>A0A669B824_ORENI</name>
<dbReference type="SMART" id="SM00336">
    <property type="entry name" value="BBOX"/>
    <property type="match status" value="1"/>
</dbReference>
<evidence type="ECO:0000259" key="6">
    <source>
        <dbReference type="PROSITE" id="PS50089"/>
    </source>
</evidence>
<dbReference type="InterPro" id="IPR001841">
    <property type="entry name" value="Znf_RING"/>
</dbReference>
<dbReference type="Gene3D" id="3.30.160.60">
    <property type="entry name" value="Classic Zinc Finger"/>
    <property type="match status" value="1"/>
</dbReference>
<keyword evidence="5" id="KW-0175">Coiled coil</keyword>
<dbReference type="InterPro" id="IPR051051">
    <property type="entry name" value="E3_ubiq-ligase_TRIM/RNF"/>
</dbReference>
<dbReference type="Pfam" id="PF15227">
    <property type="entry name" value="zf-C3HC4_4"/>
    <property type="match status" value="1"/>
</dbReference>
<organism evidence="7 8">
    <name type="scientific">Oreochromis niloticus</name>
    <name type="common">Nile tilapia</name>
    <name type="synonym">Tilapia nilotica</name>
    <dbReference type="NCBI Taxonomy" id="8128"/>
    <lineage>
        <taxon>Eukaryota</taxon>
        <taxon>Metazoa</taxon>
        <taxon>Chordata</taxon>
        <taxon>Craniata</taxon>
        <taxon>Vertebrata</taxon>
        <taxon>Euteleostomi</taxon>
        <taxon>Actinopterygii</taxon>
        <taxon>Neopterygii</taxon>
        <taxon>Teleostei</taxon>
        <taxon>Neoteleostei</taxon>
        <taxon>Acanthomorphata</taxon>
        <taxon>Ovalentaria</taxon>
        <taxon>Cichlomorphae</taxon>
        <taxon>Cichliformes</taxon>
        <taxon>Cichlidae</taxon>
        <taxon>African cichlids</taxon>
        <taxon>Pseudocrenilabrinae</taxon>
        <taxon>Oreochromini</taxon>
        <taxon>Oreochromis</taxon>
    </lineage>
</organism>
<dbReference type="CDD" id="cd19769">
    <property type="entry name" value="Bbox2_TRIM16-like"/>
    <property type="match status" value="1"/>
</dbReference>
<dbReference type="Proteomes" id="UP000005207">
    <property type="component" value="Unplaced"/>
</dbReference>
<dbReference type="InterPro" id="IPR013083">
    <property type="entry name" value="Znf_RING/FYVE/PHD"/>
</dbReference>
<dbReference type="InParanoid" id="A0A669B824"/>
<proteinExistence type="predicted"/>
<dbReference type="SMART" id="SM00184">
    <property type="entry name" value="RING"/>
    <property type="match status" value="1"/>
</dbReference>
<accession>A0A669B824</accession>
<evidence type="ECO:0000313" key="8">
    <source>
        <dbReference type="Proteomes" id="UP000005207"/>
    </source>
</evidence>
<dbReference type="PROSITE" id="PS50089">
    <property type="entry name" value="ZF_RING_2"/>
    <property type="match status" value="1"/>
</dbReference>
<keyword evidence="8" id="KW-1185">Reference proteome</keyword>
<dbReference type="InterPro" id="IPR017907">
    <property type="entry name" value="Znf_RING_CS"/>
</dbReference>